<dbReference type="EMBL" id="AOHO01000068">
    <property type="protein sequence ID" value="EME55037.1"/>
    <property type="molecule type" value="Genomic_DNA"/>
</dbReference>
<reference evidence="3 4" key="1">
    <citation type="journal article" date="2013" name="Genome Announc.">
        <title>Draft Genome Sequence of Amycolatopsis decaplanina Strain DSM 44594T.</title>
        <authorList>
            <person name="Kaur N."/>
            <person name="Kumar S."/>
            <person name="Bala M."/>
            <person name="Raghava G.P."/>
            <person name="Mayilraj S."/>
        </authorList>
    </citation>
    <scope>NUCLEOTIDE SEQUENCE [LARGE SCALE GENOMIC DNA]</scope>
    <source>
        <strain evidence="3 4">DSM 44594</strain>
    </source>
</reference>
<protein>
    <submittedName>
        <fullName evidence="3">Uncharacterized protein</fullName>
    </submittedName>
</protein>
<evidence type="ECO:0000256" key="2">
    <source>
        <dbReference type="SAM" id="Phobius"/>
    </source>
</evidence>
<keyword evidence="2" id="KW-1133">Transmembrane helix</keyword>
<organism evidence="3 4">
    <name type="scientific">Amycolatopsis decaplanina DSM 44594</name>
    <dbReference type="NCBI Taxonomy" id="1284240"/>
    <lineage>
        <taxon>Bacteria</taxon>
        <taxon>Bacillati</taxon>
        <taxon>Actinomycetota</taxon>
        <taxon>Actinomycetes</taxon>
        <taxon>Pseudonocardiales</taxon>
        <taxon>Pseudonocardiaceae</taxon>
        <taxon>Amycolatopsis</taxon>
    </lineage>
</organism>
<evidence type="ECO:0000256" key="1">
    <source>
        <dbReference type="SAM" id="MobiDB-lite"/>
    </source>
</evidence>
<keyword evidence="4" id="KW-1185">Reference proteome</keyword>
<evidence type="ECO:0000313" key="4">
    <source>
        <dbReference type="Proteomes" id="UP000054226"/>
    </source>
</evidence>
<name>M2YJZ1_9PSEU</name>
<dbReference type="Proteomes" id="UP000054226">
    <property type="component" value="Unassembled WGS sequence"/>
</dbReference>
<sequence>MARNAIVPSALDDGHARENPAARRTGGVNRLVVRLLGSGVSPVVFLVVTLAELLGDRRSGHREMAATTSALTALTLHRLVDRDSAGGNRDSGLLRGVRRGRGGGRRGR</sequence>
<feature type="transmembrane region" description="Helical" evidence="2">
    <location>
        <begin position="31"/>
        <end position="54"/>
    </location>
</feature>
<comment type="caution">
    <text evidence="3">The sequence shown here is derived from an EMBL/GenBank/DDBJ whole genome shotgun (WGS) entry which is preliminary data.</text>
</comment>
<proteinExistence type="predicted"/>
<feature type="region of interest" description="Disordered" evidence="1">
    <location>
        <begin position="82"/>
        <end position="108"/>
    </location>
</feature>
<feature type="region of interest" description="Disordered" evidence="1">
    <location>
        <begin position="1"/>
        <end position="22"/>
    </location>
</feature>
<feature type="compositionally biased region" description="Basic residues" evidence="1">
    <location>
        <begin position="96"/>
        <end position="108"/>
    </location>
</feature>
<keyword evidence="2" id="KW-0812">Transmembrane</keyword>
<feature type="compositionally biased region" description="Basic and acidic residues" evidence="1">
    <location>
        <begin position="12"/>
        <end position="21"/>
    </location>
</feature>
<dbReference type="AlphaFoldDB" id="M2YJZ1"/>
<evidence type="ECO:0000313" key="3">
    <source>
        <dbReference type="EMBL" id="EME55037.1"/>
    </source>
</evidence>
<gene>
    <name evidence="3" type="ORF">H074_26052</name>
</gene>
<keyword evidence="2" id="KW-0472">Membrane</keyword>
<accession>M2YJZ1</accession>